<evidence type="ECO:0000313" key="2">
    <source>
        <dbReference type="Proteomes" id="UP000219688"/>
    </source>
</evidence>
<dbReference type="RefSeq" id="WP_097187384.1">
    <property type="nucleotide sequence ID" value="NZ_OBQK01000003.1"/>
</dbReference>
<keyword evidence="2" id="KW-1185">Reference proteome</keyword>
<evidence type="ECO:0000313" key="1">
    <source>
        <dbReference type="EMBL" id="SOC54205.1"/>
    </source>
</evidence>
<reference evidence="2" key="1">
    <citation type="submission" date="2017-08" db="EMBL/GenBank/DDBJ databases">
        <authorList>
            <person name="Varghese N."/>
            <person name="Submissions S."/>
        </authorList>
    </citation>
    <scope>NUCLEOTIDE SEQUENCE [LARGE SCALE GENOMIC DNA]</scope>
    <source>
        <strain evidence="2">USBA17B2</strain>
    </source>
</reference>
<proteinExistence type="predicted"/>
<dbReference type="EMBL" id="OBQK01000003">
    <property type="protein sequence ID" value="SOC54205.1"/>
    <property type="molecule type" value="Genomic_DNA"/>
</dbReference>
<organism evidence="1 2">
    <name type="scientific">Ornithinimicrobium cerasi</name>
    <dbReference type="NCBI Taxonomy" id="2248773"/>
    <lineage>
        <taxon>Bacteria</taxon>
        <taxon>Bacillati</taxon>
        <taxon>Actinomycetota</taxon>
        <taxon>Actinomycetes</taxon>
        <taxon>Micrococcales</taxon>
        <taxon>Ornithinimicrobiaceae</taxon>
        <taxon>Ornithinimicrobium</taxon>
    </lineage>
</organism>
<name>A0A285VJE1_9MICO</name>
<accession>A0A285VJE1</accession>
<dbReference type="Proteomes" id="UP000219688">
    <property type="component" value="Unassembled WGS sequence"/>
</dbReference>
<dbReference type="AlphaFoldDB" id="A0A285VJE1"/>
<protein>
    <submittedName>
        <fullName evidence="1">Uncharacterized protein</fullName>
    </submittedName>
</protein>
<sequence>MSRSAQLAGRVDDVVRTRGFIVGVVVPGGGGSHLLHLDGSTADVVDRATERELSLLLDALERSWPSAQDGA</sequence>
<gene>
    <name evidence="1" type="ORF">SAMN05421879_1037</name>
</gene>